<dbReference type="Gene3D" id="1.20.1640.10">
    <property type="entry name" value="Multidrug efflux transporter AcrB transmembrane domain"/>
    <property type="match status" value="2"/>
</dbReference>
<evidence type="ECO:0000259" key="7">
    <source>
        <dbReference type="Pfam" id="PF03176"/>
    </source>
</evidence>
<keyword evidence="9" id="KW-1185">Reference proteome</keyword>
<feature type="transmembrane region" description="Helical" evidence="6">
    <location>
        <begin position="516"/>
        <end position="533"/>
    </location>
</feature>
<dbReference type="EMBL" id="QEKV01000005">
    <property type="protein sequence ID" value="PVY94414.1"/>
    <property type="molecule type" value="Genomic_DNA"/>
</dbReference>
<reference evidence="8 9" key="1">
    <citation type="submission" date="2018-04" db="EMBL/GenBank/DDBJ databases">
        <title>Genomic Encyclopedia of Type Strains, Phase IV (KMG-IV): sequencing the most valuable type-strain genomes for metagenomic binning, comparative biology and taxonomic classification.</title>
        <authorList>
            <person name="Goeker M."/>
        </authorList>
    </citation>
    <scope>NUCLEOTIDE SEQUENCE [LARGE SCALE GENOMIC DNA]</scope>
    <source>
        <strain evidence="8 9">DSM 20705</strain>
    </source>
</reference>
<dbReference type="InterPro" id="IPR050545">
    <property type="entry name" value="Mycobact_MmpL"/>
</dbReference>
<feature type="transmembrane region" description="Helical" evidence="6">
    <location>
        <begin position="171"/>
        <end position="190"/>
    </location>
</feature>
<feature type="transmembrane region" description="Helical" evidence="6">
    <location>
        <begin position="538"/>
        <end position="560"/>
    </location>
</feature>
<dbReference type="SUPFAM" id="SSF82866">
    <property type="entry name" value="Multidrug efflux transporter AcrB transmembrane domain"/>
    <property type="match status" value="2"/>
</dbReference>
<feature type="transmembrane region" description="Helical" evidence="6">
    <location>
        <begin position="610"/>
        <end position="631"/>
    </location>
</feature>
<dbReference type="InterPro" id="IPR004869">
    <property type="entry name" value="MMPL_dom"/>
</dbReference>
<feature type="transmembrane region" description="Helical" evidence="6">
    <location>
        <begin position="566"/>
        <end position="589"/>
    </location>
</feature>
<evidence type="ECO:0000256" key="4">
    <source>
        <dbReference type="ARBA" id="ARBA00022989"/>
    </source>
</evidence>
<evidence type="ECO:0000256" key="2">
    <source>
        <dbReference type="ARBA" id="ARBA00022475"/>
    </source>
</evidence>
<keyword evidence="5 6" id="KW-0472">Membrane</keyword>
<evidence type="ECO:0000256" key="1">
    <source>
        <dbReference type="ARBA" id="ARBA00004651"/>
    </source>
</evidence>
<keyword evidence="3 6" id="KW-0812">Transmembrane</keyword>
<protein>
    <recommendedName>
        <fullName evidence="7">Membrane transport protein MMPL domain-containing protein</fullName>
    </recommendedName>
</protein>
<comment type="subcellular location">
    <subcellularLocation>
        <location evidence="1">Cell membrane</location>
        <topology evidence="1">Multi-pass membrane protein</topology>
    </subcellularLocation>
</comment>
<sequence>MIDLIKRGIKHPKTILIIYAVLIVISIISYPKIEVNYNINDYLPKKSESTVSLNKMKEEYDELIPNLRVMLEDVTINETLDMIKKIEDVPGVQNVVWLDDFESVMKPMAFMDADNLENYYKNNNALMNITVQEDSIISATEEIRKIIGDDNKMTGSAVNTAIATTNSVSEIRVVTIVGVLFTILILILTTESWIEPVIILIGLLVSIVINAGTNLIFGEISFVTNAAGNILLLAVSLDYTVFVLHRYKEEKKNYDDHVMAMGKALEVSFSSILSSALTTIIGFLALIFMQFRIGPDLGLALAKGVFISLVTEFTLMPIVILKMDNLIEKTEHKKFVPSFKKFGEFVLKHKNANLVIFFIIMIPCFLASKNNAYYFGNSHIYGVDTKLGSDTVAIENEFGKSDTYVLLLPKGDLEKERKLSSDLKNIDEVSNIISYVDTVGETIPENFIDGDSLKKLNSRNYTRMIVSVNADYEGEDTIKLIEKVKETANRYYGDDYYLAGEGISTYDLKNTVMDDMNVVNIIAIVAVFLVLLLSKKSLLIPVILVSAIETAIFINMSVPYFRSTTIFYIAYLIISSIQLGATVDYAILLTERYCEMRETLDRRDSIKTTLEKVSVSILTSALTMIIVGFLLGKFSTHGLISQLGYLLSVGTTASVIIVLFVLPGLLYMFDGLIKKTTKNINFINER</sequence>
<name>A0A2U1E390_9FIRM</name>
<dbReference type="PANTHER" id="PTHR33406:SF13">
    <property type="entry name" value="MEMBRANE PROTEIN YDFJ"/>
    <property type="match status" value="1"/>
</dbReference>
<dbReference type="Pfam" id="PF03176">
    <property type="entry name" value="MMPL"/>
    <property type="match status" value="2"/>
</dbReference>
<feature type="transmembrane region" description="Helical" evidence="6">
    <location>
        <begin position="265"/>
        <end position="288"/>
    </location>
</feature>
<feature type="domain" description="Membrane transport protein MMPL" evidence="7">
    <location>
        <begin position="449"/>
        <end position="668"/>
    </location>
</feature>
<feature type="transmembrane region" description="Helical" evidence="6">
    <location>
        <begin position="12"/>
        <end position="30"/>
    </location>
</feature>
<feature type="transmembrane region" description="Helical" evidence="6">
    <location>
        <begin position="643"/>
        <end position="669"/>
    </location>
</feature>
<feature type="transmembrane region" description="Helical" evidence="6">
    <location>
        <begin position="197"/>
        <end position="217"/>
    </location>
</feature>
<feature type="transmembrane region" description="Helical" evidence="6">
    <location>
        <begin position="351"/>
        <end position="368"/>
    </location>
</feature>
<gene>
    <name evidence="8" type="ORF">C7381_105120</name>
</gene>
<proteinExistence type="predicted"/>
<evidence type="ECO:0000256" key="5">
    <source>
        <dbReference type="ARBA" id="ARBA00023136"/>
    </source>
</evidence>
<dbReference type="Proteomes" id="UP000245793">
    <property type="component" value="Unassembled WGS sequence"/>
</dbReference>
<accession>A0A2U1E390</accession>
<feature type="transmembrane region" description="Helical" evidence="6">
    <location>
        <begin position="300"/>
        <end position="321"/>
    </location>
</feature>
<dbReference type="GO" id="GO:0005886">
    <property type="term" value="C:plasma membrane"/>
    <property type="evidence" value="ECO:0007669"/>
    <property type="project" value="UniProtKB-SubCell"/>
</dbReference>
<feature type="domain" description="Membrane transport protein MMPL" evidence="7">
    <location>
        <begin position="151"/>
        <end position="320"/>
    </location>
</feature>
<dbReference type="AlphaFoldDB" id="A0A2U1E390"/>
<evidence type="ECO:0000313" key="8">
    <source>
        <dbReference type="EMBL" id="PVY94414.1"/>
    </source>
</evidence>
<organism evidence="8 9">
    <name type="scientific">Ezakiella coagulans</name>
    <dbReference type="NCBI Taxonomy" id="46507"/>
    <lineage>
        <taxon>Bacteria</taxon>
        <taxon>Bacillati</taxon>
        <taxon>Bacillota</taxon>
        <taxon>Tissierellia</taxon>
        <taxon>Ezakiella</taxon>
    </lineage>
</organism>
<keyword evidence="4 6" id="KW-1133">Transmembrane helix</keyword>
<comment type="caution">
    <text evidence="8">The sequence shown here is derived from an EMBL/GenBank/DDBJ whole genome shotgun (WGS) entry which is preliminary data.</text>
</comment>
<evidence type="ECO:0000256" key="6">
    <source>
        <dbReference type="SAM" id="Phobius"/>
    </source>
</evidence>
<evidence type="ECO:0000256" key="3">
    <source>
        <dbReference type="ARBA" id="ARBA00022692"/>
    </source>
</evidence>
<keyword evidence="2" id="KW-1003">Cell membrane</keyword>
<dbReference type="PANTHER" id="PTHR33406">
    <property type="entry name" value="MEMBRANE PROTEIN MJ1562-RELATED"/>
    <property type="match status" value="1"/>
</dbReference>
<evidence type="ECO:0000313" key="9">
    <source>
        <dbReference type="Proteomes" id="UP000245793"/>
    </source>
</evidence>